<organism evidence="4 6">
    <name type="scientific">Bacteroides uniformis</name>
    <dbReference type="NCBI Taxonomy" id="820"/>
    <lineage>
        <taxon>Bacteria</taxon>
        <taxon>Pseudomonadati</taxon>
        <taxon>Bacteroidota</taxon>
        <taxon>Bacteroidia</taxon>
        <taxon>Bacteroidales</taxon>
        <taxon>Bacteroidaceae</taxon>
        <taxon>Bacteroides</taxon>
    </lineage>
</organism>
<comment type="caution">
    <text evidence="4">The sequence shown here is derived from an EMBL/GenBank/DDBJ whole genome shotgun (WGS) entry which is preliminary data.</text>
</comment>
<evidence type="ECO:0000313" key="4">
    <source>
        <dbReference type="EMBL" id="RGL12471.1"/>
    </source>
</evidence>
<dbReference type="InterPro" id="IPR032508">
    <property type="entry name" value="FecR_C"/>
</dbReference>
<evidence type="ECO:0000313" key="6">
    <source>
        <dbReference type="Proteomes" id="UP000260795"/>
    </source>
</evidence>
<dbReference type="PANTHER" id="PTHR30273:SF2">
    <property type="entry name" value="PROTEIN FECR"/>
    <property type="match status" value="1"/>
</dbReference>
<proteinExistence type="predicted"/>
<dbReference type="Pfam" id="PF16344">
    <property type="entry name" value="FecR_C"/>
    <property type="match status" value="1"/>
</dbReference>
<feature type="domain" description="FecR protein" evidence="2">
    <location>
        <begin position="121"/>
        <end position="213"/>
    </location>
</feature>
<evidence type="ECO:0000313" key="5">
    <source>
        <dbReference type="EMBL" id="RHE59573.1"/>
    </source>
</evidence>
<gene>
    <name evidence="5" type="ORF">DW729_11385</name>
    <name evidence="4" type="ORF">DXC80_12645</name>
</gene>
<reference evidence="6 7" key="1">
    <citation type="submission" date="2018-08" db="EMBL/GenBank/DDBJ databases">
        <title>A genome reference for cultivated species of the human gut microbiota.</title>
        <authorList>
            <person name="Zou Y."/>
            <person name="Xue W."/>
            <person name="Luo G."/>
        </authorList>
    </citation>
    <scope>NUCLEOTIDE SEQUENCE [LARGE SCALE GENOMIC DNA]</scope>
    <source>
        <strain evidence="5 7">AM27-46</strain>
        <strain evidence="4 6">TF08-13</strain>
    </source>
</reference>
<protein>
    <submittedName>
        <fullName evidence="4">FecR family protein</fullName>
    </submittedName>
</protein>
<keyword evidence="1" id="KW-0472">Membrane</keyword>
<dbReference type="GO" id="GO:0016989">
    <property type="term" value="F:sigma factor antagonist activity"/>
    <property type="evidence" value="ECO:0007669"/>
    <property type="project" value="TreeGrafter"/>
</dbReference>
<dbReference type="Pfam" id="PF04773">
    <property type="entry name" value="FecR"/>
    <property type="match status" value="1"/>
</dbReference>
<feature type="domain" description="Protein FecR C-terminal" evidence="3">
    <location>
        <begin position="257"/>
        <end position="324"/>
    </location>
</feature>
<accession>A0A3E4QZH1</accession>
<keyword evidence="1" id="KW-0812">Transmembrane</keyword>
<name>A0A3E4QZH1_BACUN</name>
<dbReference type="PANTHER" id="PTHR30273">
    <property type="entry name" value="PERIPLASMIC SIGNAL SENSOR AND SIGMA FACTOR ACTIVATOR FECR-RELATED"/>
    <property type="match status" value="1"/>
</dbReference>
<dbReference type="InterPro" id="IPR006860">
    <property type="entry name" value="FecR"/>
</dbReference>
<sequence length="333" mass="38280">MEKLISKYLSDTATLEEKQKLLEWLREDSNHPKLFRDIQQIWYSSNNIFLREVEINRAIELFKKRAAKYEEKKKRMNKLLFYRISVAASLLIAIFSTGGFLLGKSMKSANIQEKIVNNVIMGKDSKGNVALPDGTIVWLNAGSKLVYPEKFSEEARIVKLEGEGYFDVTPNPKVPFYVETDKMKVRVLGTQFDLKNYPGRSSMETVLLSGKVEVIFNNSKNVILQPNQKISIHKETGEHAIEEFNAQNQVLWTNEQLVLSDKKLSEVLQSIGFWYGVNVTSEESIDLNQRLSLTIRKESKEEILELLSLIIPIKYEIGTEEIIVRSKYPKVKP</sequence>
<evidence type="ECO:0000313" key="7">
    <source>
        <dbReference type="Proteomes" id="UP000284640"/>
    </source>
</evidence>
<evidence type="ECO:0000256" key="1">
    <source>
        <dbReference type="SAM" id="Phobius"/>
    </source>
</evidence>
<dbReference type="Proteomes" id="UP000284640">
    <property type="component" value="Unassembled WGS sequence"/>
</dbReference>
<dbReference type="FunFam" id="2.60.120.1440:FF:000001">
    <property type="entry name" value="Putative anti-sigma factor"/>
    <property type="match status" value="1"/>
</dbReference>
<dbReference type="Gene3D" id="3.55.50.30">
    <property type="match status" value="1"/>
</dbReference>
<dbReference type="Proteomes" id="UP000260795">
    <property type="component" value="Unassembled WGS sequence"/>
</dbReference>
<dbReference type="EMBL" id="QSRK01000019">
    <property type="protein sequence ID" value="RGL12471.1"/>
    <property type="molecule type" value="Genomic_DNA"/>
</dbReference>
<dbReference type="PIRSF" id="PIRSF018266">
    <property type="entry name" value="FecR"/>
    <property type="match status" value="1"/>
</dbReference>
<dbReference type="Gene3D" id="2.60.120.1440">
    <property type="match status" value="1"/>
</dbReference>
<dbReference type="EMBL" id="QSKL01000009">
    <property type="protein sequence ID" value="RHE59573.1"/>
    <property type="molecule type" value="Genomic_DNA"/>
</dbReference>
<keyword evidence="1" id="KW-1133">Transmembrane helix</keyword>
<evidence type="ECO:0000259" key="2">
    <source>
        <dbReference type="Pfam" id="PF04773"/>
    </source>
</evidence>
<feature type="transmembrane region" description="Helical" evidence="1">
    <location>
        <begin position="80"/>
        <end position="102"/>
    </location>
</feature>
<dbReference type="AlphaFoldDB" id="A0A3E4QZH1"/>
<evidence type="ECO:0000259" key="3">
    <source>
        <dbReference type="Pfam" id="PF16344"/>
    </source>
</evidence>
<dbReference type="RefSeq" id="WP_117681321.1">
    <property type="nucleotide sequence ID" value="NZ_JAHONI010000016.1"/>
</dbReference>
<dbReference type="InterPro" id="IPR012373">
    <property type="entry name" value="Ferrdict_sens_TM"/>
</dbReference>